<dbReference type="EMBL" id="JBBXMP010000132">
    <property type="protein sequence ID" value="KAL0061540.1"/>
    <property type="molecule type" value="Genomic_DNA"/>
</dbReference>
<reference evidence="2 3" key="1">
    <citation type="submission" date="2024-05" db="EMBL/GenBank/DDBJ databases">
        <title>A draft genome resource for the thread blight pathogen Marasmius tenuissimus strain MS-2.</title>
        <authorList>
            <person name="Yulfo-Soto G.E."/>
            <person name="Baruah I.K."/>
            <person name="Amoako-Attah I."/>
            <person name="Bukari Y."/>
            <person name="Meinhardt L.W."/>
            <person name="Bailey B.A."/>
            <person name="Cohen S.P."/>
        </authorList>
    </citation>
    <scope>NUCLEOTIDE SEQUENCE [LARGE SCALE GENOMIC DNA]</scope>
    <source>
        <strain evidence="2 3">MS-2</strain>
    </source>
</reference>
<accession>A0ABR2ZJN4</accession>
<name>A0ABR2ZJN4_9AGAR</name>
<evidence type="ECO:0000256" key="1">
    <source>
        <dbReference type="SAM" id="Coils"/>
    </source>
</evidence>
<keyword evidence="1" id="KW-0175">Coiled coil</keyword>
<evidence type="ECO:0000313" key="2">
    <source>
        <dbReference type="EMBL" id="KAL0061540.1"/>
    </source>
</evidence>
<gene>
    <name evidence="2" type="ORF">AAF712_011627</name>
</gene>
<keyword evidence="3" id="KW-1185">Reference proteome</keyword>
<proteinExistence type="predicted"/>
<evidence type="ECO:0000313" key="3">
    <source>
        <dbReference type="Proteomes" id="UP001437256"/>
    </source>
</evidence>
<sequence length="132" mass="16282">MARWLRILVIDNQAMIRGRRGRLEELQEDYESEKELFDEGYQRLGEEEDERDQHLQNHEGCDCRWRKIKELKRLLRDISRRGRWLRKKMDEIEDDIRELEEKGEDLLSRLAIKEAEGTFRRSYRRDRQMGEM</sequence>
<feature type="coiled-coil region" evidence="1">
    <location>
        <begin position="82"/>
        <end position="116"/>
    </location>
</feature>
<protein>
    <submittedName>
        <fullName evidence="2">Uncharacterized protein</fullName>
    </submittedName>
</protein>
<dbReference type="Proteomes" id="UP001437256">
    <property type="component" value="Unassembled WGS sequence"/>
</dbReference>
<comment type="caution">
    <text evidence="2">The sequence shown here is derived from an EMBL/GenBank/DDBJ whole genome shotgun (WGS) entry which is preliminary data.</text>
</comment>
<organism evidence="2 3">
    <name type="scientific">Marasmius tenuissimus</name>
    <dbReference type="NCBI Taxonomy" id="585030"/>
    <lineage>
        <taxon>Eukaryota</taxon>
        <taxon>Fungi</taxon>
        <taxon>Dikarya</taxon>
        <taxon>Basidiomycota</taxon>
        <taxon>Agaricomycotina</taxon>
        <taxon>Agaricomycetes</taxon>
        <taxon>Agaricomycetidae</taxon>
        <taxon>Agaricales</taxon>
        <taxon>Marasmiineae</taxon>
        <taxon>Marasmiaceae</taxon>
        <taxon>Marasmius</taxon>
    </lineage>
</organism>